<feature type="region of interest" description="Disordered" evidence="1">
    <location>
        <begin position="1"/>
        <end position="24"/>
    </location>
</feature>
<dbReference type="EMBL" id="LNIX01000002">
    <property type="protein sequence ID" value="OXA59288.1"/>
    <property type="molecule type" value="Genomic_DNA"/>
</dbReference>
<accession>A0A226EQ17</accession>
<evidence type="ECO:0000313" key="3">
    <source>
        <dbReference type="Proteomes" id="UP000198287"/>
    </source>
</evidence>
<dbReference type="AlphaFoldDB" id="A0A226EQ17"/>
<sequence length="109" mass="12460">MGIWRNRHMEEEKPKNSTKTKFNATGGCPRLRWGGTITHKGKAVNVSNTCSMDNQLQILYYLHCLDNRTKDFLSTMASNGVEEVATLQRVLRQLDRGAKKKLERLPLLT</sequence>
<protein>
    <submittedName>
        <fullName evidence="2">Uncharacterized protein</fullName>
    </submittedName>
</protein>
<dbReference type="Proteomes" id="UP000198287">
    <property type="component" value="Unassembled WGS sequence"/>
</dbReference>
<evidence type="ECO:0000256" key="1">
    <source>
        <dbReference type="SAM" id="MobiDB-lite"/>
    </source>
</evidence>
<evidence type="ECO:0000313" key="2">
    <source>
        <dbReference type="EMBL" id="OXA59288.1"/>
    </source>
</evidence>
<comment type="caution">
    <text evidence="2">The sequence shown here is derived from an EMBL/GenBank/DDBJ whole genome shotgun (WGS) entry which is preliminary data.</text>
</comment>
<keyword evidence="3" id="KW-1185">Reference proteome</keyword>
<organism evidence="2 3">
    <name type="scientific">Folsomia candida</name>
    <name type="common">Springtail</name>
    <dbReference type="NCBI Taxonomy" id="158441"/>
    <lineage>
        <taxon>Eukaryota</taxon>
        <taxon>Metazoa</taxon>
        <taxon>Ecdysozoa</taxon>
        <taxon>Arthropoda</taxon>
        <taxon>Hexapoda</taxon>
        <taxon>Collembola</taxon>
        <taxon>Entomobryomorpha</taxon>
        <taxon>Isotomoidea</taxon>
        <taxon>Isotomidae</taxon>
        <taxon>Proisotominae</taxon>
        <taxon>Folsomia</taxon>
    </lineage>
</organism>
<reference evidence="2 3" key="1">
    <citation type="submission" date="2015-12" db="EMBL/GenBank/DDBJ databases">
        <title>The genome of Folsomia candida.</title>
        <authorList>
            <person name="Faddeeva A."/>
            <person name="Derks M.F."/>
            <person name="Anvar Y."/>
            <person name="Smit S."/>
            <person name="Van Straalen N."/>
            <person name="Roelofs D."/>
        </authorList>
    </citation>
    <scope>NUCLEOTIDE SEQUENCE [LARGE SCALE GENOMIC DNA]</scope>
    <source>
        <strain evidence="2 3">VU population</strain>
        <tissue evidence="2">Whole body</tissue>
    </source>
</reference>
<gene>
    <name evidence="2" type="ORF">Fcan01_05261</name>
</gene>
<proteinExistence type="predicted"/>
<name>A0A226EQ17_FOLCA</name>